<organism evidence="2 3">
    <name type="scientific">Rhodovibrio sodomensis</name>
    <dbReference type="NCBI Taxonomy" id="1088"/>
    <lineage>
        <taxon>Bacteria</taxon>
        <taxon>Pseudomonadati</taxon>
        <taxon>Pseudomonadota</taxon>
        <taxon>Alphaproteobacteria</taxon>
        <taxon>Rhodospirillales</taxon>
        <taxon>Rhodovibrionaceae</taxon>
        <taxon>Rhodovibrio</taxon>
    </lineage>
</organism>
<dbReference type="Proteomes" id="UP001296873">
    <property type="component" value="Unassembled WGS sequence"/>
</dbReference>
<gene>
    <name evidence="2" type="ORF">CKO28_06130</name>
</gene>
<feature type="compositionally biased region" description="Basic and acidic residues" evidence="1">
    <location>
        <begin position="543"/>
        <end position="562"/>
    </location>
</feature>
<evidence type="ECO:0000256" key="1">
    <source>
        <dbReference type="SAM" id="MobiDB-lite"/>
    </source>
</evidence>
<dbReference type="EMBL" id="NRRL01000009">
    <property type="protein sequence ID" value="MBK1667610.1"/>
    <property type="molecule type" value="Genomic_DNA"/>
</dbReference>
<proteinExistence type="predicted"/>
<evidence type="ECO:0000313" key="2">
    <source>
        <dbReference type="EMBL" id="MBK1667610.1"/>
    </source>
</evidence>
<comment type="caution">
    <text evidence="2">The sequence shown here is derived from an EMBL/GenBank/DDBJ whole genome shotgun (WGS) entry which is preliminary data.</text>
</comment>
<feature type="region of interest" description="Disordered" evidence="1">
    <location>
        <begin position="532"/>
        <end position="571"/>
    </location>
</feature>
<dbReference type="RefSeq" id="WP_200339770.1">
    <property type="nucleotide sequence ID" value="NZ_NRRL01000009.1"/>
</dbReference>
<accession>A0ABS1DDX5</accession>
<name>A0ABS1DDX5_9PROT</name>
<evidence type="ECO:0000313" key="3">
    <source>
        <dbReference type="Proteomes" id="UP001296873"/>
    </source>
</evidence>
<keyword evidence="3" id="KW-1185">Reference proteome</keyword>
<reference evidence="2 3" key="1">
    <citation type="journal article" date="2020" name="Microorganisms">
        <title>Osmotic Adaptation and Compatible Solute Biosynthesis of Phototrophic Bacteria as Revealed from Genome Analyses.</title>
        <authorList>
            <person name="Imhoff J.F."/>
            <person name="Rahn T."/>
            <person name="Kunzel S."/>
            <person name="Keller A."/>
            <person name="Neulinger S.C."/>
        </authorList>
    </citation>
    <scope>NUCLEOTIDE SEQUENCE [LARGE SCALE GENOMIC DNA]</scope>
    <source>
        <strain evidence="2 3">DSM 9895</strain>
    </source>
</reference>
<protein>
    <submittedName>
        <fullName evidence="2">Uncharacterized protein</fullName>
    </submittedName>
</protein>
<sequence length="696" mass="76087">MDVFGDLFEALRLKEPTEPSATDTEADAAGPSIPDVALDVGQVDSTGGDLGDRFHVEPHGPAASQSSMDEAYVLGSEIDAEGLMREVLQNTLDAVLDPAQPARLRVQLIDLDPALVRRLVAGRMAHWHASDIPLEEMLAGPVRTLVLEDFNTRGLEGEIETSQTRHSAFVNFWRRFGDSTKKNGEGGSHGIGGRMALAGASYGRLFFGLTERAEDGRVALMGQGHLKSHKLSDDPEAPEYTKYAIFAEEIEVRGHAAICHPFKGAQAREIGRSLGMSRQPGETGFSIALPFVKDRITIAALRTALLRNFYYQIAAGKLIVDFPDETVDASNIRQVIVSSSEASDRLGYLSLALAEQAGDIPTFQANTGKTPLDESAFGAAEAAAMRQIWEEGRPFRAWIPFNYQRSDLPGWQNGWIKVLMRQVEENEAPGAAFFRQGCMLSKYRVPIRQSVVIVEAMPGAASAFFANAEPPAHDAWSRSLLDDKRVFKNIDGRLRTMRHCAPDIEAICAPEDSAGVIRSVFDAVFAAPEMDRVRSSRSQPKAIDAKRDGKRDARTNQNPDHDFGEEEEVEAGGGTPLVRAISMKVLEDGFVLRLRDPSVLLTSAGKLELKVAYATRKGNAFKRHSPLDFSFAPKARRPVSYSVRGAVVEVEAANLLSLELTGAEFTLEARGYDPRRDLEINLIDVEAREAAQSGDA</sequence>